<protein>
    <submittedName>
        <fullName evidence="2">Uncharacterized protein</fullName>
    </submittedName>
</protein>
<evidence type="ECO:0000313" key="2">
    <source>
        <dbReference type="EMBL" id="KAK5873527.1"/>
    </source>
</evidence>
<evidence type="ECO:0000256" key="1">
    <source>
        <dbReference type="SAM" id="MobiDB-lite"/>
    </source>
</evidence>
<proteinExistence type="predicted"/>
<feature type="compositionally biased region" description="Low complexity" evidence="1">
    <location>
        <begin position="73"/>
        <end position="85"/>
    </location>
</feature>
<accession>A0AAN7YDZ7</accession>
<organism evidence="2 3">
    <name type="scientific">Eleginops maclovinus</name>
    <name type="common">Patagonian blennie</name>
    <name type="synonym">Eleginus maclovinus</name>
    <dbReference type="NCBI Taxonomy" id="56733"/>
    <lineage>
        <taxon>Eukaryota</taxon>
        <taxon>Metazoa</taxon>
        <taxon>Chordata</taxon>
        <taxon>Craniata</taxon>
        <taxon>Vertebrata</taxon>
        <taxon>Euteleostomi</taxon>
        <taxon>Actinopterygii</taxon>
        <taxon>Neopterygii</taxon>
        <taxon>Teleostei</taxon>
        <taxon>Neoteleostei</taxon>
        <taxon>Acanthomorphata</taxon>
        <taxon>Eupercaria</taxon>
        <taxon>Perciformes</taxon>
        <taxon>Notothenioidei</taxon>
        <taxon>Eleginopidae</taxon>
        <taxon>Eleginops</taxon>
    </lineage>
</organism>
<comment type="caution">
    <text evidence="2">The sequence shown here is derived from an EMBL/GenBank/DDBJ whole genome shotgun (WGS) entry which is preliminary data.</text>
</comment>
<gene>
    <name evidence="2" type="ORF">PBY51_018562</name>
</gene>
<feature type="region of interest" description="Disordered" evidence="1">
    <location>
        <begin position="65"/>
        <end position="85"/>
    </location>
</feature>
<name>A0AAN7YDZ7_ELEMC</name>
<dbReference type="EMBL" id="JAUZQC010000003">
    <property type="protein sequence ID" value="KAK5873527.1"/>
    <property type="molecule type" value="Genomic_DNA"/>
</dbReference>
<feature type="compositionally biased region" description="Polar residues" evidence="1">
    <location>
        <begin position="7"/>
        <end position="23"/>
    </location>
</feature>
<sequence length="85" mass="9174">MKCPSEGWSSTDGSLSQHPQTRPTRAEPPSGTMETVWIETSLTCLCSASPGPLFTRRERERATLSPAARDVWASSSAAAALHHHV</sequence>
<keyword evidence="3" id="KW-1185">Reference proteome</keyword>
<dbReference type="AlphaFoldDB" id="A0AAN7YDZ7"/>
<evidence type="ECO:0000313" key="3">
    <source>
        <dbReference type="Proteomes" id="UP001346869"/>
    </source>
</evidence>
<feature type="region of interest" description="Disordered" evidence="1">
    <location>
        <begin position="1"/>
        <end position="33"/>
    </location>
</feature>
<dbReference type="Proteomes" id="UP001346869">
    <property type="component" value="Unassembled WGS sequence"/>
</dbReference>
<reference evidence="2 3" key="1">
    <citation type="journal article" date="2023" name="Genes (Basel)">
        <title>Chromosome-Level Genome Assembly and Circadian Gene Repertoire of the Patagonia Blennie Eleginops maclovinus-The Closest Ancestral Proxy of Antarctic Cryonotothenioids.</title>
        <authorList>
            <person name="Cheng C.C."/>
            <person name="Rivera-Colon A.G."/>
            <person name="Minhas B.F."/>
            <person name="Wilson L."/>
            <person name="Rayamajhi N."/>
            <person name="Vargas-Chacoff L."/>
            <person name="Catchen J.M."/>
        </authorList>
    </citation>
    <scope>NUCLEOTIDE SEQUENCE [LARGE SCALE GENOMIC DNA]</scope>
    <source>
        <strain evidence="2">JMC-PN-2008</strain>
    </source>
</reference>
<reference evidence="2 3" key="2">
    <citation type="journal article" date="2023" name="Mol. Biol. Evol.">
        <title>Genomics of Secondarily Temperate Adaptation in the Only Non-Antarctic Icefish.</title>
        <authorList>
            <person name="Rivera-Colon A.G."/>
            <person name="Rayamajhi N."/>
            <person name="Minhas B.F."/>
            <person name="Madrigal G."/>
            <person name="Bilyk K.T."/>
            <person name="Yoon V."/>
            <person name="Hune M."/>
            <person name="Gregory S."/>
            <person name="Cheng C.H.C."/>
            <person name="Catchen J.M."/>
        </authorList>
    </citation>
    <scope>NUCLEOTIDE SEQUENCE [LARGE SCALE GENOMIC DNA]</scope>
    <source>
        <strain evidence="2">JMC-PN-2008</strain>
    </source>
</reference>